<name>A0AAW0U4S3_SCYPA</name>
<feature type="region of interest" description="Disordered" evidence="4">
    <location>
        <begin position="1"/>
        <end position="22"/>
    </location>
</feature>
<dbReference type="InterPro" id="IPR002110">
    <property type="entry name" value="Ankyrin_rpt"/>
</dbReference>
<dbReference type="Pfam" id="PF12796">
    <property type="entry name" value="Ank_2"/>
    <property type="match status" value="1"/>
</dbReference>
<evidence type="ECO:0008006" key="7">
    <source>
        <dbReference type="Google" id="ProtNLM"/>
    </source>
</evidence>
<dbReference type="AlphaFoldDB" id="A0AAW0U4S3"/>
<keyword evidence="1" id="KW-0677">Repeat</keyword>
<dbReference type="PANTHER" id="PTHR24201:SF17">
    <property type="entry name" value="ANKYRIN REPEAT DOMAIN-CONTAINING PROTEIN 10-LIKE ISOFORM X1"/>
    <property type="match status" value="1"/>
</dbReference>
<evidence type="ECO:0000313" key="6">
    <source>
        <dbReference type="Proteomes" id="UP001487740"/>
    </source>
</evidence>
<reference evidence="5 6" key="1">
    <citation type="submission" date="2023-03" db="EMBL/GenBank/DDBJ databases">
        <title>High-quality genome of Scylla paramamosain provides insights in environmental adaptation.</title>
        <authorList>
            <person name="Zhang L."/>
        </authorList>
    </citation>
    <scope>NUCLEOTIDE SEQUENCE [LARGE SCALE GENOMIC DNA]</scope>
    <source>
        <strain evidence="5">LZ_2023a</strain>
        <tissue evidence="5">Muscle</tissue>
    </source>
</reference>
<feature type="repeat" description="ANK" evidence="3">
    <location>
        <begin position="162"/>
        <end position="194"/>
    </location>
</feature>
<gene>
    <name evidence="5" type="ORF">O3P69_013410</name>
</gene>
<dbReference type="SMART" id="SM00248">
    <property type="entry name" value="ANK"/>
    <property type="match status" value="5"/>
</dbReference>
<keyword evidence="2 3" id="KW-0040">ANK repeat</keyword>
<evidence type="ECO:0000256" key="2">
    <source>
        <dbReference type="ARBA" id="ARBA00023043"/>
    </source>
</evidence>
<keyword evidence="6" id="KW-1185">Reference proteome</keyword>
<evidence type="ECO:0000313" key="5">
    <source>
        <dbReference type="EMBL" id="KAK8393392.1"/>
    </source>
</evidence>
<proteinExistence type="predicted"/>
<dbReference type="EMBL" id="JARAKH010000021">
    <property type="protein sequence ID" value="KAK8393392.1"/>
    <property type="molecule type" value="Genomic_DNA"/>
</dbReference>
<evidence type="ECO:0000256" key="4">
    <source>
        <dbReference type="SAM" id="MobiDB-lite"/>
    </source>
</evidence>
<accession>A0AAW0U4S3</accession>
<dbReference type="Gene3D" id="1.25.40.20">
    <property type="entry name" value="Ankyrin repeat-containing domain"/>
    <property type="match status" value="1"/>
</dbReference>
<protein>
    <recommendedName>
        <fullName evidence="7">Ankyrin repeat domain-containing protein 10</fullName>
    </recommendedName>
</protein>
<dbReference type="PROSITE" id="PS50088">
    <property type="entry name" value="ANK_REPEAT"/>
    <property type="match status" value="2"/>
</dbReference>
<dbReference type="PANTHER" id="PTHR24201">
    <property type="entry name" value="ANK_REP_REGION DOMAIN-CONTAINING PROTEIN"/>
    <property type="match status" value="1"/>
</dbReference>
<evidence type="ECO:0000256" key="3">
    <source>
        <dbReference type="PROSITE-ProRule" id="PRU00023"/>
    </source>
</evidence>
<dbReference type="SUPFAM" id="SSF48403">
    <property type="entry name" value="Ankyrin repeat"/>
    <property type="match status" value="1"/>
</dbReference>
<feature type="repeat" description="ANK" evidence="3">
    <location>
        <begin position="129"/>
        <end position="161"/>
    </location>
</feature>
<dbReference type="Proteomes" id="UP001487740">
    <property type="component" value="Unassembled WGS sequence"/>
</dbReference>
<sequence length="521" mass="56217">MLNSGVTGHEYQRESSCPNSPCAAQSRHNIDRGCLYWTGGGTHSGNWSVMSETALAKNFPLHRACRDGDVAALTALLQQDATHRHLTLEDTYYGWTPTHWAAYFGKLECLKVLVKSSGSVHAGMTTSRFTQTPAHIAAFAGHPHCLLWLLQTGLNVNTQDYLGETSLHKAARTGSMECVTVLLGSKVQIGILNNNGQTAAQLANACGYSDLANYLLQAEGKQGSAEHNGFISRSVPSHGLNGGVFPHSIEMGPLNGTQKADTPNSGFLSSTNHMSGNGSVNGSNSTFTSSNGYYGFQPTNSPTNESMNGHGNIASKPHNQESEDCEMETDANPVETQNEKDNAIEPVLNNYMKSPQNGFCNGNIPKAMPTYTNDSRHNDSCEVGNGHSPKMNFVSASPVNQTSFVHKTLPPVEQDITLNDGVSKNYIPVAGCKRSREDVYVPEMKRMKTDDHTVGRTAQAAPQETVVVGGDHCRSNNVTHEGALSHKTAPLEEPAPGPAHPPVSLNAQARAREQQRWIWVV</sequence>
<organism evidence="5 6">
    <name type="scientific">Scylla paramamosain</name>
    <name type="common">Mud crab</name>
    <dbReference type="NCBI Taxonomy" id="85552"/>
    <lineage>
        <taxon>Eukaryota</taxon>
        <taxon>Metazoa</taxon>
        <taxon>Ecdysozoa</taxon>
        <taxon>Arthropoda</taxon>
        <taxon>Crustacea</taxon>
        <taxon>Multicrustacea</taxon>
        <taxon>Malacostraca</taxon>
        <taxon>Eumalacostraca</taxon>
        <taxon>Eucarida</taxon>
        <taxon>Decapoda</taxon>
        <taxon>Pleocyemata</taxon>
        <taxon>Brachyura</taxon>
        <taxon>Eubrachyura</taxon>
        <taxon>Portunoidea</taxon>
        <taxon>Portunidae</taxon>
        <taxon>Portuninae</taxon>
        <taxon>Scylla</taxon>
    </lineage>
</organism>
<dbReference type="InterPro" id="IPR036770">
    <property type="entry name" value="Ankyrin_rpt-contain_sf"/>
</dbReference>
<evidence type="ECO:0000256" key="1">
    <source>
        <dbReference type="ARBA" id="ARBA00022737"/>
    </source>
</evidence>
<comment type="caution">
    <text evidence="5">The sequence shown here is derived from an EMBL/GenBank/DDBJ whole genome shotgun (WGS) entry which is preliminary data.</text>
</comment>
<dbReference type="PROSITE" id="PS50297">
    <property type="entry name" value="ANK_REP_REGION"/>
    <property type="match status" value="1"/>
</dbReference>
<dbReference type="InterPro" id="IPR050776">
    <property type="entry name" value="Ank_Repeat/CDKN_Inhibitor"/>
</dbReference>
<dbReference type="Pfam" id="PF13637">
    <property type="entry name" value="Ank_4"/>
    <property type="match status" value="1"/>
</dbReference>